<evidence type="ECO:0000256" key="1">
    <source>
        <dbReference type="ARBA" id="ARBA00004571"/>
    </source>
</evidence>
<name>A0A7W5DSW2_9PORP</name>
<dbReference type="Pfam" id="PF13715">
    <property type="entry name" value="CarbopepD_reg_2"/>
    <property type="match status" value="1"/>
</dbReference>
<comment type="similarity">
    <text evidence="7">Belongs to the TonB-dependent receptor family.</text>
</comment>
<proteinExistence type="inferred from homology"/>
<reference evidence="9 10" key="1">
    <citation type="submission" date="2020-08" db="EMBL/GenBank/DDBJ databases">
        <title>Genomic Encyclopedia of Type Strains, Phase IV (KMG-IV): sequencing the most valuable type-strain genomes for metagenomic binning, comparative biology and taxonomic classification.</title>
        <authorList>
            <person name="Goeker M."/>
        </authorList>
    </citation>
    <scope>NUCLEOTIDE SEQUENCE [LARGE SCALE GENOMIC DNA]</scope>
    <source>
        <strain evidence="9 10">DSM 27471</strain>
    </source>
</reference>
<evidence type="ECO:0000256" key="6">
    <source>
        <dbReference type="ARBA" id="ARBA00023237"/>
    </source>
</evidence>
<dbReference type="Gene3D" id="2.40.170.20">
    <property type="entry name" value="TonB-dependent receptor, beta-barrel domain"/>
    <property type="match status" value="1"/>
</dbReference>
<comment type="subcellular location">
    <subcellularLocation>
        <location evidence="1 7">Cell outer membrane</location>
        <topology evidence="1 7">Multi-pass membrane protein</topology>
    </subcellularLocation>
</comment>
<dbReference type="EMBL" id="JACHYB010000002">
    <property type="protein sequence ID" value="MBB3188138.1"/>
    <property type="molecule type" value="Genomic_DNA"/>
</dbReference>
<dbReference type="SUPFAM" id="SSF49464">
    <property type="entry name" value="Carboxypeptidase regulatory domain-like"/>
    <property type="match status" value="1"/>
</dbReference>
<dbReference type="InterPro" id="IPR008969">
    <property type="entry name" value="CarboxyPept-like_regulatory"/>
</dbReference>
<organism evidence="9 10">
    <name type="scientific">Microbacter margulisiae</name>
    <dbReference type="NCBI Taxonomy" id="1350067"/>
    <lineage>
        <taxon>Bacteria</taxon>
        <taxon>Pseudomonadati</taxon>
        <taxon>Bacteroidota</taxon>
        <taxon>Bacteroidia</taxon>
        <taxon>Bacteroidales</taxon>
        <taxon>Porphyromonadaceae</taxon>
        <taxon>Microbacter</taxon>
    </lineage>
</organism>
<keyword evidence="6 7" id="KW-0998">Cell outer membrane</keyword>
<evidence type="ECO:0000256" key="5">
    <source>
        <dbReference type="ARBA" id="ARBA00023136"/>
    </source>
</evidence>
<dbReference type="SUPFAM" id="SSF56935">
    <property type="entry name" value="Porins"/>
    <property type="match status" value="1"/>
</dbReference>
<dbReference type="InterPro" id="IPR012910">
    <property type="entry name" value="Plug_dom"/>
</dbReference>
<dbReference type="RefSeq" id="WP_183413921.1">
    <property type="nucleotide sequence ID" value="NZ_JACHYB010000002.1"/>
</dbReference>
<dbReference type="PROSITE" id="PS52016">
    <property type="entry name" value="TONB_DEPENDENT_REC_3"/>
    <property type="match status" value="1"/>
</dbReference>
<dbReference type="InterPro" id="IPR037066">
    <property type="entry name" value="Plug_dom_sf"/>
</dbReference>
<comment type="caution">
    <text evidence="9">The sequence shown here is derived from an EMBL/GenBank/DDBJ whole genome shotgun (WGS) entry which is preliminary data.</text>
</comment>
<dbReference type="Gene3D" id="2.170.130.10">
    <property type="entry name" value="TonB-dependent receptor, plug domain"/>
    <property type="match status" value="1"/>
</dbReference>
<keyword evidence="5 7" id="KW-0472">Membrane</keyword>
<dbReference type="NCBIfam" id="TIGR04056">
    <property type="entry name" value="OMP_RagA_SusC"/>
    <property type="match status" value="1"/>
</dbReference>
<evidence type="ECO:0000256" key="7">
    <source>
        <dbReference type="PROSITE-ProRule" id="PRU01360"/>
    </source>
</evidence>
<keyword evidence="2 7" id="KW-0813">Transport</keyword>
<keyword evidence="3 7" id="KW-1134">Transmembrane beta strand</keyword>
<dbReference type="Pfam" id="PF07715">
    <property type="entry name" value="Plug"/>
    <property type="match status" value="1"/>
</dbReference>
<dbReference type="NCBIfam" id="TIGR04057">
    <property type="entry name" value="SusC_RagA_signa"/>
    <property type="match status" value="1"/>
</dbReference>
<evidence type="ECO:0000313" key="9">
    <source>
        <dbReference type="EMBL" id="MBB3188138.1"/>
    </source>
</evidence>
<keyword evidence="4 7" id="KW-0812">Transmembrane</keyword>
<accession>A0A7W5DSW2</accession>
<dbReference type="Proteomes" id="UP000544222">
    <property type="component" value="Unassembled WGS sequence"/>
</dbReference>
<evidence type="ECO:0000256" key="3">
    <source>
        <dbReference type="ARBA" id="ARBA00022452"/>
    </source>
</evidence>
<dbReference type="AlphaFoldDB" id="A0A7W5DSW2"/>
<dbReference type="GO" id="GO:0009279">
    <property type="term" value="C:cell outer membrane"/>
    <property type="evidence" value="ECO:0007669"/>
    <property type="project" value="UniProtKB-SubCell"/>
</dbReference>
<evidence type="ECO:0000256" key="4">
    <source>
        <dbReference type="ARBA" id="ARBA00022692"/>
    </source>
</evidence>
<dbReference type="InterPro" id="IPR039426">
    <property type="entry name" value="TonB-dep_rcpt-like"/>
</dbReference>
<feature type="domain" description="TonB-dependent receptor plug" evidence="8">
    <location>
        <begin position="132"/>
        <end position="237"/>
    </location>
</feature>
<keyword evidence="10" id="KW-1185">Reference proteome</keyword>
<evidence type="ECO:0000256" key="2">
    <source>
        <dbReference type="ARBA" id="ARBA00022448"/>
    </source>
</evidence>
<dbReference type="InterPro" id="IPR023997">
    <property type="entry name" value="TonB-dep_OMP_SusC/RagA_CS"/>
</dbReference>
<dbReference type="InterPro" id="IPR036942">
    <property type="entry name" value="Beta-barrel_TonB_sf"/>
</dbReference>
<evidence type="ECO:0000259" key="8">
    <source>
        <dbReference type="Pfam" id="PF07715"/>
    </source>
</evidence>
<gene>
    <name evidence="9" type="ORF">FHX64_002336</name>
</gene>
<dbReference type="InterPro" id="IPR023996">
    <property type="entry name" value="TonB-dep_OMP_SusC/RagA"/>
</dbReference>
<sequence>MNLSTLNFESMVYLKQALYSIVVLCCMFFIPNSVSSQTIDHIAGTVVDKQGEPLIGVSILIKGTSIGTITNADGNFTLTNKTMQNPVLQVSYLGFIPQEITVTGLSPLHIVMAESTKSLDEVVVVGYGSQRKKDLTGAVAVVEPKDLNNIPVATIGDALEGRAAGVQIISSGVPGNDPTVLIRGIGTINDASPLFVIDGVPVSSGLGELNMNDVQSIQVLKDASATAIYGSRGANGVVIVTTKHGTTDSKPRMNLNYYFGIQQAAKIVHMLDASQFSALHNDMMTNAGLAKDPAYANPASLGQGTDWLGALFTTAPMHNISFSYSVGGSKSSYYVSGNYIDQNGIVINTGYKKLTLQFNSDTKISDKLRFGNSITLNHDIRTNGNYNIQNTMLALPTQPIYRTNGNYSGPVAQPIWDGDLVNPIGLAKTVDNATNGYNIIGSIYGELEIISGLKLKSTVGLQGNLWDSRTWAPEYTWDTSINSQAYLSEQYNKNFTWNWDNTLTYDKSFGKHHLTVMAGTSAQENQYNYLNGSVQNFASELTQQMSNGTSNPTVGGDASSWSLLSYMGRVNYNYADKYLLTGTLRRDGSSRFGSGNKWGLFPSGSAAWRISKEKFFRNIHFVDDLKLRAGFGITGNQQIGNYSFASALQTITYNFNNSIVSAVVPSVMPNPNVQWEEQKQTNVGIDAVVLNDRIDFTIDGYLKYTDKMLVPMSVPITTGYSDVYVPSINAGKMENKGIELTVNSRNLTGKFKWSSSFNVAYNQNKVVSINDTVPMTTGSIGLNYNLALIQAGHPINSFYGYVTDGIFQTQAEVNNHALQVPGNDPYNRTSPGDIRFKDLNNDGVINDKDRTFLGNPNPTFIFSLNNTFSYMGFDLSIYLQGVAGNKIFNANRIWDEGMSVAQNQTTAVLARWTGPGTSNSMPRAIYNDPNENTRPSDRYIEDGSYLRIKNITLNYTIPQKWLKSVSLTSARVYVSAENLYTFTKYSGFDPEVGASGIDNNVYPVTRTISMGVNLGF</sequence>
<evidence type="ECO:0000313" key="10">
    <source>
        <dbReference type="Proteomes" id="UP000544222"/>
    </source>
</evidence>
<dbReference type="Gene3D" id="2.60.40.1120">
    <property type="entry name" value="Carboxypeptidase-like, regulatory domain"/>
    <property type="match status" value="1"/>
</dbReference>
<protein>
    <submittedName>
        <fullName evidence="9">TonB-linked SusC/RagA family outer membrane protein</fullName>
    </submittedName>
</protein>